<dbReference type="Gene3D" id="3.50.30.10">
    <property type="entry name" value="Phosphohistidine domain"/>
    <property type="match status" value="1"/>
</dbReference>
<dbReference type="PANTHER" id="PTHR22931">
    <property type="entry name" value="PHOSPHOENOLPYRUVATE DIKINASE-RELATED"/>
    <property type="match status" value="1"/>
</dbReference>
<dbReference type="NCBIfam" id="TIGR01828">
    <property type="entry name" value="pyru_phos_dikin"/>
    <property type="match status" value="1"/>
</dbReference>
<dbReference type="Gene3D" id="1.10.189.10">
    <property type="entry name" value="Pyruvate Phosphate Dikinase, domain 2"/>
    <property type="match status" value="1"/>
</dbReference>
<dbReference type="InterPro" id="IPR008279">
    <property type="entry name" value="PEP-util_enz_mobile_dom"/>
</dbReference>
<keyword evidence="19" id="KW-0670">Pyruvate</keyword>
<evidence type="ECO:0000256" key="15">
    <source>
        <dbReference type="PIRSR" id="PIRSR000853-3"/>
    </source>
</evidence>
<dbReference type="AlphaFoldDB" id="A0A7T5R404"/>
<dbReference type="SUPFAM" id="SSF52009">
    <property type="entry name" value="Phosphohistidine domain"/>
    <property type="match status" value="1"/>
</dbReference>
<dbReference type="InterPro" id="IPR040442">
    <property type="entry name" value="Pyrv_kinase-like_dom_sf"/>
</dbReference>
<dbReference type="Pfam" id="PF02896">
    <property type="entry name" value="PEP-utilizers_C"/>
    <property type="match status" value="1"/>
</dbReference>
<accession>A0A7T5R404</accession>
<evidence type="ECO:0000259" key="17">
    <source>
        <dbReference type="Pfam" id="PF01326"/>
    </source>
</evidence>
<feature type="binding site" evidence="14">
    <location>
        <position position="753"/>
    </location>
    <ligand>
        <name>substrate</name>
    </ligand>
</feature>
<dbReference type="SUPFAM" id="SSF56059">
    <property type="entry name" value="Glutathione synthetase ATP-binding domain-like"/>
    <property type="match status" value="1"/>
</dbReference>
<evidence type="ECO:0000256" key="3">
    <source>
        <dbReference type="ARBA" id="ARBA00007837"/>
    </source>
</evidence>
<dbReference type="GO" id="GO:0005524">
    <property type="term" value="F:ATP binding"/>
    <property type="evidence" value="ECO:0007669"/>
    <property type="project" value="UniProtKB-UniRule"/>
</dbReference>
<dbReference type="GO" id="GO:0046872">
    <property type="term" value="F:metal ion binding"/>
    <property type="evidence" value="ECO:0007669"/>
    <property type="project" value="UniProtKB-UniRule"/>
</dbReference>
<dbReference type="InterPro" id="IPR000121">
    <property type="entry name" value="PEP_util_C"/>
</dbReference>
<dbReference type="NCBIfam" id="NF004531">
    <property type="entry name" value="PRK05878.1"/>
    <property type="match status" value="1"/>
</dbReference>
<dbReference type="Gene3D" id="1.20.80.30">
    <property type="match status" value="1"/>
</dbReference>
<dbReference type="InterPro" id="IPR013815">
    <property type="entry name" value="ATP_grasp_subdomain_1"/>
</dbReference>
<dbReference type="Gene3D" id="3.30.1490.20">
    <property type="entry name" value="ATP-grasp fold, A domain"/>
    <property type="match status" value="1"/>
</dbReference>
<evidence type="ECO:0000256" key="9">
    <source>
        <dbReference type="ARBA" id="ARBA00022777"/>
    </source>
</evidence>
<reference evidence="19 20" key="1">
    <citation type="submission" date="2020-07" db="EMBL/GenBank/DDBJ databases">
        <title>Huge and variable diversity of episymbiotic CPR bacteria and DPANN archaea in groundwater ecosystems.</title>
        <authorList>
            <person name="He C.Y."/>
            <person name="Keren R."/>
            <person name="Whittaker M."/>
            <person name="Farag I.F."/>
            <person name="Doudna J."/>
            <person name="Cate J.H.D."/>
            <person name="Banfield J.F."/>
        </authorList>
    </citation>
    <scope>NUCLEOTIDE SEQUENCE [LARGE SCALE GENOMIC DNA]</scope>
    <source>
        <strain evidence="19">NC_groundwater_70_Ag_B-0.1um_54_66</strain>
    </source>
</reference>
<feature type="binding site" evidence="14">
    <location>
        <position position="774"/>
    </location>
    <ligand>
        <name>substrate</name>
    </ligand>
</feature>
<feature type="active site" description="Proton donor" evidence="13">
    <location>
        <position position="839"/>
    </location>
</feature>
<keyword evidence="6 19" id="KW-0808">Transferase</keyword>
<dbReference type="Pfam" id="PF00391">
    <property type="entry name" value="PEP-utilizers"/>
    <property type="match status" value="1"/>
</dbReference>
<keyword evidence="7 15" id="KW-0479">Metal-binding</keyword>
<dbReference type="PIRSF" id="PIRSF000853">
    <property type="entry name" value="PPDK"/>
    <property type="match status" value="1"/>
</dbReference>
<feature type="binding site" evidence="14">
    <location>
        <position position="777"/>
    </location>
    <ligand>
        <name>substrate</name>
    </ligand>
</feature>
<dbReference type="Proteomes" id="UP000595362">
    <property type="component" value="Chromosome"/>
</dbReference>
<evidence type="ECO:0000256" key="1">
    <source>
        <dbReference type="ARBA" id="ARBA00001946"/>
    </source>
</evidence>
<feature type="domain" description="Pyruvate phosphate dikinase AMP/ATP-binding" evidence="17">
    <location>
        <begin position="22"/>
        <end position="58"/>
    </location>
</feature>
<dbReference type="EC" id="2.7.9.1" evidence="4 12"/>
<evidence type="ECO:0000256" key="12">
    <source>
        <dbReference type="PIRNR" id="PIRNR000853"/>
    </source>
</evidence>
<dbReference type="InterPro" id="IPR010121">
    <property type="entry name" value="Pyruvate_phosphate_dikinase"/>
</dbReference>
<evidence type="ECO:0000256" key="14">
    <source>
        <dbReference type="PIRSR" id="PIRSR000853-2"/>
    </source>
</evidence>
<dbReference type="PROSITE" id="PS00370">
    <property type="entry name" value="PEP_ENZYMES_PHOS_SITE"/>
    <property type="match status" value="1"/>
</dbReference>
<dbReference type="PANTHER" id="PTHR22931:SF9">
    <property type="entry name" value="PYRUVATE, PHOSPHATE DIKINASE 1, CHLOROPLASTIC"/>
    <property type="match status" value="1"/>
</dbReference>
<feature type="domain" description="PEP-utilising enzyme C-terminal" evidence="18">
    <location>
        <begin position="533"/>
        <end position="877"/>
    </location>
</feature>
<dbReference type="InterPro" id="IPR015813">
    <property type="entry name" value="Pyrv/PenolPyrv_kinase-like_dom"/>
</dbReference>
<dbReference type="InterPro" id="IPR018274">
    <property type="entry name" value="PEP_util_AS"/>
</dbReference>
<evidence type="ECO:0000256" key="11">
    <source>
        <dbReference type="ARBA" id="ARBA00022842"/>
    </source>
</evidence>
<evidence type="ECO:0000256" key="6">
    <source>
        <dbReference type="ARBA" id="ARBA00022679"/>
    </source>
</evidence>
<evidence type="ECO:0000313" key="19">
    <source>
        <dbReference type="EMBL" id="QQG37117.1"/>
    </source>
</evidence>
<dbReference type="Gene3D" id="3.30.470.20">
    <property type="entry name" value="ATP-grasp fold, B domain"/>
    <property type="match status" value="1"/>
</dbReference>
<organism evidence="19 20">
    <name type="scientific">Micavibrio aeruginosavorus</name>
    <dbReference type="NCBI Taxonomy" id="349221"/>
    <lineage>
        <taxon>Bacteria</taxon>
        <taxon>Pseudomonadati</taxon>
        <taxon>Bdellovibrionota</taxon>
        <taxon>Bdellovibrionia</taxon>
        <taxon>Bdellovibrionales</taxon>
        <taxon>Pseudobdellovibrionaceae</taxon>
        <taxon>Micavibrio</taxon>
    </lineage>
</organism>
<evidence type="ECO:0000256" key="13">
    <source>
        <dbReference type="PIRSR" id="PIRSR000853-1"/>
    </source>
</evidence>
<proteinExistence type="inferred from homology"/>
<comment type="catalytic activity">
    <reaction evidence="12">
        <text>pyruvate + phosphate + ATP = phosphoenolpyruvate + AMP + diphosphate + H(+)</text>
        <dbReference type="Rhea" id="RHEA:10756"/>
        <dbReference type="ChEBI" id="CHEBI:15361"/>
        <dbReference type="ChEBI" id="CHEBI:15378"/>
        <dbReference type="ChEBI" id="CHEBI:30616"/>
        <dbReference type="ChEBI" id="CHEBI:33019"/>
        <dbReference type="ChEBI" id="CHEBI:43474"/>
        <dbReference type="ChEBI" id="CHEBI:58702"/>
        <dbReference type="ChEBI" id="CHEBI:456215"/>
        <dbReference type="EC" id="2.7.9.1"/>
    </reaction>
</comment>
<dbReference type="InterPro" id="IPR036637">
    <property type="entry name" value="Phosphohistidine_dom_sf"/>
</dbReference>
<feature type="binding site" evidence="15">
    <location>
        <position position="753"/>
    </location>
    <ligand>
        <name>Mg(2+)</name>
        <dbReference type="ChEBI" id="CHEBI:18420"/>
    </ligand>
</feature>
<dbReference type="EMBL" id="CP066681">
    <property type="protein sequence ID" value="QQG37117.1"/>
    <property type="molecule type" value="Genomic_DNA"/>
</dbReference>
<evidence type="ECO:0000259" key="16">
    <source>
        <dbReference type="Pfam" id="PF00391"/>
    </source>
</evidence>
<evidence type="ECO:0000256" key="2">
    <source>
        <dbReference type="ARBA" id="ARBA00003144"/>
    </source>
</evidence>
<evidence type="ECO:0000259" key="18">
    <source>
        <dbReference type="Pfam" id="PF02896"/>
    </source>
</evidence>
<keyword evidence="9 19" id="KW-0418">Kinase</keyword>
<feature type="active site" description="Tele-phosphohistidine intermediate" evidence="13">
    <location>
        <position position="469"/>
    </location>
</feature>
<comment type="function">
    <text evidence="2">Catalyzes the reversible phosphorylation of pyruvate and phosphate.</text>
</comment>
<feature type="domain" description="Pyruvate phosphate dikinase AMP/ATP-binding" evidence="17">
    <location>
        <begin position="64"/>
        <end position="303"/>
    </location>
</feature>
<evidence type="ECO:0000256" key="7">
    <source>
        <dbReference type="ARBA" id="ARBA00022723"/>
    </source>
</evidence>
<evidence type="ECO:0000256" key="4">
    <source>
        <dbReference type="ARBA" id="ARBA00011994"/>
    </source>
</evidence>
<evidence type="ECO:0000256" key="5">
    <source>
        <dbReference type="ARBA" id="ARBA00020138"/>
    </source>
</evidence>
<comment type="cofactor">
    <cofactor evidence="1 12 15">
        <name>Mg(2+)</name>
        <dbReference type="ChEBI" id="CHEBI:18420"/>
    </cofactor>
</comment>
<evidence type="ECO:0000256" key="10">
    <source>
        <dbReference type="ARBA" id="ARBA00022840"/>
    </source>
</evidence>
<feature type="binding site" evidence="14">
    <location>
        <position position="575"/>
    </location>
    <ligand>
        <name>substrate</name>
    </ligand>
</feature>
<gene>
    <name evidence="19" type="ORF">HYS17_04970</name>
</gene>
<dbReference type="InterPro" id="IPR002192">
    <property type="entry name" value="PPDK_AMP/ATP-bd"/>
</dbReference>
<protein>
    <recommendedName>
        <fullName evidence="5 12">Pyruvate, phosphate dikinase</fullName>
        <ecNumber evidence="4 12">2.7.9.1</ecNumber>
    </recommendedName>
</protein>
<dbReference type="SUPFAM" id="SSF51621">
    <property type="entry name" value="Phosphoenolpyruvate/pyruvate domain"/>
    <property type="match status" value="1"/>
</dbReference>
<dbReference type="GO" id="GO:0016301">
    <property type="term" value="F:kinase activity"/>
    <property type="evidence" value="ECO:0007669"/>
    <property type="project" value="UniProtKB-UniRule"/>
</dbReference>
<feature type="binding site" evidence="14">
    <location>
        <position position="631"/>
    </location>
    <ligand>
        <name>substrate</name>
    </ligand>
</feature>
<dbReference type="Pfam" id="PF01326">
    <property type="entry name" value="PPDK_N"/>
    <property type="match status" value="3"/>
</dbReference>
<evidence type="ECO:0000313" key="20">
    <source>
        <dbReference type="Proteomes" id="UP000595362"/>
    </source>
</evidence>
<keyword evidence="11 15" id="KW-0460">Magnesium</keyword>
<sequence>MAAQWVYGFGAGKTEGNAKMKQLLGGKGANLAEMAALGLPVPPGFTITTEVCTWYYANGRTYPAELTKQVEQALSALERHMGLMFGDPENPLLLSVRSGARVSMPGMMDTVLNLGLNDETVAGLAKKSGNERFAYDSYRRFIQMYGDVVLEVPHHDFEDILERHKRDQGVTLDTDLSAETLKAVVADYKALVLKQRGQPFPMNVQDQLWGAMGAVFASWLTPRAVTYRAIHNIPEDWGTAVNVQTMVFGNMGDDCATGVAFTRDPSTGENYFYGEYLVNAQGEDVVAGIRTPQSLTLKGKEKEKSALPAMEEVMPGVFKQLDDIRATLERHYREMQDIEFTVQGGKLFMLQTRTGKRTTAAAMKIAVDMVNEKLISREEALLRIEPQAIDQLLHPTLDPMAHKRVLAKGLPASPGAASGEVVFSADEAEAKAKDGKAVILCRRETSPEDIHGMHAAKGILTARGGMTSHAAVVARGMGRACVAGAGMIAMDYERAAMMIGDITIKAGEMITIDGGTGEVMLGVVPTIQPGLSGDFAAVMEWADETRSMGVRANAETPLDARTAHGFGAEGIGLCRTEHMFFDPARIQHVREMIFASDEGSRRKALAYLLPEQRKDFIELFRIMEGLPVTIRLLDPPLHEFLPQTEQDIALFAQSAGVSPERVRRRLAELHEANPMLGHRGCRLGVTYPEIYEMQTRAIIEAAIEVAATPEIMIPLVATQIEFKLMKDLVDRTAAKVFVEKKKQVSYLVGTMIELPRAALIADKIAEEAAFFSFGTNDLTQTTLGLSRDDAAQFLPEYIRQGIFARDPFATIDVDGVGQLIEIGVERGRKTGKTLKVGICGEHGGDPASIAFCQGAGLDYVSCSPYRVPVARLAAAQAAIRAEQSKPSASKKEAA</sequence>
<feature type="binding site" evidence="14">
    <location>
        <position position="775"/>
    </location>
    <ligand>
        <name>substrate</name>
    </ligand>
</feature>
<feature type="domain" description="Pyruvate phosphate dikinase AMP/ATP-binding" evidence="17">
    <location>
        <begin position="318"/>
        <end position="372"/>
    </location>
</feature>
<feature type="domain" description="PEP-utilising enzyme mobile" evidence="16">
    <location>
        <begin position="437"/>
        <end position="517"/>
    </location>
</feature>
<comment type="similarity">
    <text evidence="3 12">Belongs to the PEP-utilizing enzyme family.</text>
</comment>
<name>A0A7T5R404_9BACT</name>
<feature type="binding site" evidence="15">
    <location>
        <position position="777"/>
    </location>
    <ligand>
        <name>Mg(2+)</name>
        <dbReference type="ChEBI" id="CHEBI:18420"/>
    </ligand>
</feature>
<keyword evidence="8" id="KW-0547">Nucleotide-binding</keyword>
<dbReference type="GO" id="GO:0050242">
    <property type="term" value="F:pyruvate, phosphate dikinase activity"/>
    <property type="evidence" value="ECO:0007669"/>
    <property type="project" value="UniProtKB-UniRule"/>
</dbReference>
<evidence type="ECO:0000256" key="8">
    <source>
        <dbReference type="ARBA" id="ARBA00022741"/>
    </source>
</evidence>
<keyword evidence="10" id="KW-0067">ATP-binding</keyword>
<feature type="binding site" evidence="14">
    <location>
        <position position="776"/>
    </location>
    <ligand>
        <name>substrate</name>
    </ligand>
</feature>
<dbReference type="Gene3D" id="3.20.20.60">
    <property type="entry name" value="Phosphoenolpyruvate-binding domains"/>
    <property type="match status" value="1"/>
</dbReference>